<gene>
    <name evidence="1" type="ORF">EVAR_2615_1</name>
</gene>
<name>A0A4C1SMH1_EUMVA</name>
<reference evidence="1 2" key="1">
    <citation type="journal article" date="2019" name="Commun. Biol.">
        <title>The bagworm genome reveals a unique fibroin gene that provides high tensile strength.</title>
        <authorList>
            <person name="Kono N."/>
            <person name="Nakamura H."/>
            <person name="Ohtoshi R."/>
            <person name="Tomita M."/>
            <person name="Numata K."/>
            <person name="Arakawa K."/>
        </authorList>
    </citation>
    <scope>NUCLEOTIDE SEQUENCE [LARGE SCALE GENOMIC DNA]</scope>
</reference>
<dbReference type="AlphaFoldDB" id="A0A4C1SMH1"/>
<organism evidence="1 2">
    <name type="scientific">Eumeta variegata</name>
    <name type="common">Bagworm moth</name>
    <name type="synonym">Eumeta japonica</name>
    <dbReference type="NCBI Taxonomy" id="151549"/>
    <lineage>
        <taxon>Eukaryota</taxon>
        <taxon>Metazoa</taxon>
        <taxon>Ecdysozoa</taxon>
        <taxon>Arthropoda</taxon>
        <taxon>Hexapoda</taxon>
        <taxon>Insecta</taxon>
        <taxon>Pterygota</taxon>
        <taxon>Neoptera</taxon>
        <taxon>Endopterygota</taxon>
        <taxon>Lepidoptera</taxon>
        <taxon>Glossata</taxon>
        <taxon>Ditrysia</taxon>
        <taxon>Tineoidea</taxon>
        <taxon>Psychidae</taxon>
        <taxon>Oiketicinae</taxon>
        <taxon>Eumeta</taxon>
    </lineage>
</organism>
<evidence type="ECO:0000313" key="2">
    <source>
        <dbReference type="Proteomes" id="UP000299102"/>
    </source>
</evidence>
<accession>A0A4C1SMH1</accession>
<sequence length="135" mass="15258">MDSSPTLRARAGPPPCVMHFLLRRRRKGEKIEFRDSRNLPEVIQPSPCDSTRSDRARYRLHYALAKCQASHSPNAPYQHSWYIFSTPRIVSGLSIAGALSRDAVHNFLISDRCILRSSPPRWPIGGGGCRDNDEE</sequence>
<evidence type="ECO:0000313" key="1">
    <source>
        <dbReference type="EMBL" id="GBP03164.1"/>
    </source>
</evidence>
<protein>
    <submittedName>
        <fullName evidence="1">Uncharacterized protein</fullName>
    </submittedName>
</protein>
<dbReference type="EMBL" id="BGZK01000009">
    <property type="protein sequence ID" value="GBP03164.1"/>
    <property type="molecule type" value="Genomic_DNA"/>
</dbReference>
<proteinExistence type="predicted"/>
<comment type="caution">
    <text evidence="1">The sequence shown here is derived from an EMBL/GenBank/DDBJ whole genome shotgun (WGS) entry which is preliminary data.</text>
</comment>
<keyword evidence="2" id="KW-1185">Reference proteome</keyword>
<dbReference type="Proteomes" id="UP000299102">
    <property type="component" value="Unassembled WGS sequence"/>
</dbReference>